<accession>A0A9W8UNU4</accession>
<feature type="chain" id="PRO_5040900358" description="Coagulation factor 5/8 type domain-containing protein" evidence="1">
    <location>
        <begin position="22"/>
        <end position="291"/>
    </location>
</feature>
<evidence type="ECO:0000256" key="1">
    <source>
        <dbReference type="SAM" id="SignalP"/>
    </source>
</evidence>
<protein>
    <recommendedName>
        <fullName evidence="4">Coagulation factor 5/8 type domain-containing protein</fullName>
    </recommendedName>
</protein>
<gene>
    <name evidence="2" type="ORF">LMH87_004993</name>
</gene>
<dbReference type="EMBL" id="JAJHUN010000001">
    <property type="protein sequence ID" value="KAJ4163252.1"/>
    <property type="molecule type" value="Genomic_DNA"/>
</dbReference>
<comment type="caution">
    <text evidence="2">The sequence shown here is derived from an EMBL/GenBank/DDBJ whole genome shotgun (WGS) entry which is preliminary data.</text>
</comment>
<organism evidence="2 3">
    <name type="scientific">Akanthomyces muscarius</name>
    <name type="common">Entomopathogenic fungus</name>
    <name type="synonym">Lecanicillium muscarium</name>
    <dbReference type="NCBI Taxonomy" id="2231603"/>
    <lineage>
        <taxon>Eukaryota</taxon>
        <taxon>Fungi</taxon>
        <taxon>Dikarya</taxon>
        <taxon>Ascomycota</taxon>
        <taxon>Pezizomycotina</taxon>
        <taxon>Sordariomycetes</taxon>
        <taxon>Hypocreomycetidae</taxon>
        <taxon>Hypocreales</taxon>
        <taxon>Cordycipitaceae</taxon>
        <taxon>Akanthomyces</taxon>
    </lineage>
</organism>
<sequence>MLHFAKSSLLLTFGLLLAVHAAPQVSSLFIFKDPATSDNDAIKTTGFDTVVTFALNIQSNGDILYPLSALGGGSPDVLLVSDGSYVGGSKYADLMKSYKIDSTIKRVEATVGPYSLIQQFVSNNGTGASTVLYRNLAALKAAWNLDAINNDDEETYDMQSTVAFAAMVGAIGLKYSAAPYTNIDYWAEAVTKINSQSPDLFDRVYLQCYDGGAGNDPGQWQTALGIPITPILWVVNSAKPIYGKTPEQAQSLFAQYKAEGVSGGGYWNNYDIEQQNSSYIDYFEAIGSAFT</sequence>
<proteinExistence type="predicted"/>
<dbReference type="GeneID" id="80892152"/>
<evidence type="ECO:0000313" key="2">
    <source>
        <dbReference type="EMBL" id="KAJ4163252.1"/>
    </source>
</evidence>
<keyword evidence="1" id="KW-0732">Signal</keyword>
<feature type="signal peptide" evidence="1">
    <location>
        <begin position="1"/>
        <end position="21"/>
    </location>
</feature>
<reference evidence="2" key="1">
    <citation type="journal article" date="2023" name="Access Microbiol">
        <title>De-novo genome assembly for Akanthomyces muscarius, a biocontrol agent of insect agricultural pests.</title>
        <authorList>
            <person name="Erdos Z."/>
            <person name="Studholme D.J."/>
            <person name="Raymond B."/>
            <person name="Sharma M."/>
        </authorList>
    </citation>
    <scope>NUCLEOTIDE SEQUENCE</scope>
    <source>
        <strain evidence="2">Ve6</strain>
    </source>
</reference>
<evidence type="ECO:0000313" key="3">
    <source>
        <dbReference type="Proteomes" id="UP001144673"/>
    </source>
</evidence>
<name>A0A9W8UNU4_AKAMU</name>
<dbReference type="KEGG" id="amus:LMH87_004993"/>
<evidence type="ECO:0008006" key="4">
    <source>
        <dbReference type="Google" id="ProtNLM"/>
    </source>
</evidence>
<dbReference type="Proteomes" id="UP001144673">
    <property type="component" value="Chromosome 1"/>
</dbReference>
<dbReference type="AlphaFoldDB" id="A0A9W8UNU4"/>
<keyword evidence="3" id="KW-1185">Reference proteome</keyword>
<dbReference type="RefSeq" id="XP_056058167.1">
    <property type="nucleotide sequence ID" value="XM_056202630.1"/>
</dbReference>